<dbReference type="GO" id="GO:0005886">
    <property type="term" value="C:plasma membrane"/>
    <property type="evidence" value="ECO:0007669"/>
    <property type="project" value="UniProtKB-SubCell"/>
</dbReference>
<evidence type="ECO:0000313" key="14">
    <source>
        <dbReference type="Proteomes" id="UP000015350"/>
    </source>
</evidence>
<comment type="similarity">
    <text evidence="1 9 11">Belongs to the peptidase A8 family.</text>
</comment>
<feature type="transmembrane region" description="Helical" evidence="9">
    <location>
        <begin position="102"/>
        <end position="119"/>
    </location>
</feature>
<keyword evidence="12" id="KW-0732">Signal</keyword>
<keyword evidence="8 9" id="KW-0472">Membrane</keyword>
<keyword evidence="3 9" id="KW-0645">Protease</keyword>
<dbReference type="Proteomes" id="UP000015350">
    <property type="component" value="Unassembled WGS sequence"/>
</dbReference>
<comment type="caution">
    <text evidence="13">The sequence shown here is derived from an EMBL/GenBank/DDBJ whole genome shotgun (WGS) entry which is preliminary data.</text>
</comment>
<evidence type="ECO:0000256" key="8">
    <source>
        <dbReference type="ARBA" id="ARBA00023136"/>
    </source>
</evidence>
<gene>
    <name evidence="9" type="primary">lspA</name>
    <name evidence="13" type="ORF">K678_10941</name>
</gene>
<dbReference type="EC" id="3.4.23.36" evidence="9"/>
<feature type="active site" evidence="9">
    <location>
        <position position="147"/>
    </location>
</feature>
<evidence type="ECO:0000256" key="2">
    <source>
        <dbReference type="ARBA" id="ARBA00022475"/>
    </source>
</evidence>
<feature type="signal peptide" evidence="12">
    <location>
        <begin position="1"/>
        <end position="22"/>
    </location>
</feature>
<dbReference type="InterPro" id="IPR001872">
    <property type="entry name" value="Peptidase_A8"/>
</dbReference>
<comment type="function">
    <text evidence="9 10">This protein specifically catalyzes the removal of signal peptides from prolipoproteins.</text>
</comment>
<evidence type="ECO:0000256" key="5">
    <source>
        <dbReference type="ARBA" id="ARBA00022750"/>
    </source>
</evidence>
<evidence type="ECO:0000256" key="7">
    <source>
        <dbReference type="ARBA" id="ARBA00022989"/>
    </source>
</evidence>
<comment type="caution">
    <text evidence="9">Lacks conserved residue(s) required for the propagation of feature annotation.</text>
</comment>
<accession>S9TGK8</accession>
<dbReference type="STRING" id="1316936.K678_10941"/>
<evidence type="ECO:0000256" key="6">
    <source>
        <dbReference type="ARBA" id="ARBA00022801"/>
    </source>
</evidence>
<reference evidence="13 14" key="1">
    <citation type="submission" date="2013-04" db="EMBL/GenBank/DDBJ databases">
        <authorList>
            <person name="Kuznetsov B."/>
            <person name="Ivanovsky R."/>
        </authorList>
    </citation>
    <scope>NUCLEOTIDE SEQUENCE [LARGE SCALE GENOMIC DNA]</scope>
    <source>
        <strain evidence="13 14">MGU-K5</strain>
    </source>
</reference>
<keyword evidence="2 9" id="KW-1003">Cell membrane</keyword>
<evidence type="ECO:0000256" key="4">
    <source>
        <dbReference type="ARBA" id="ARBA00022692"/>
    </source>
</evidence>
<dbReference type="PANTHER" id="PTHR33695">
    <property type="entry name" value="LIPOPROTEIN SIGNAL PEPTIDASE"/>
    <property type="match status" value="1"/>
</dbReference>
<dbReference type="UniPathway" id="UPA00665"/>
<comment type="subcellular location">
    <subcellularLocation>
        <location evidence="9">Cell membrane</location>
        <topology evidence="9">Multi-pass membrane protein</topology>
    </subcellularLocation>
</comment>
<name>S9TGK8_MAGFU</name>
<evidence type="ECO:0000256" key="10">
    <source>
        <dbReference type="RuleBase" id="RU000594"/>
    </source>
</evidence>
<dbReference type="eggNOG" id="COG0597">
    <property type="taxonomic scope" value="Bacteria"/>
</dbReference>
<comment type="pathway">
    <text evidence="9">Protein modification; lipoprotein biosynthesis (signal peptide cleavage).</text>
</comment>
<dbReference type="GO" id="GO:0006508">
    <property type="term" value="P:proteolysis"/>
    <property type="evidence" value="ECO:0007669"/>
    <property type="project" value="UniProtKB-KW"/>
</dbReference>
<protein>
    <recommendedName>
        <fullName evidence="9">Lipoprotein signal peptidase</fullName>
        <ecNumber evidence="9">3.4.23.36</ecNumber>
    </recommendedName>
    <alternativeName>
        <fullName evidence="9">Prolipoprotein signal peptidase</fullName>
    </alternativeName>
    <alternativeName>
        <fullName evidence="9">Signal peptidase II</fullName>
        <shortName evidence="9">SPase II</shortName>
    </alternativeName>
</protein>
<proteinExistence type="inferred from homology"/>
<organism evidence="13 14">
    <name type="scientific">Magnetospirillum fulvum MGU-K5</name>
    <dbReference type="NCBI Taxonomy" id="1316936"/>
    <lineage>
        <taxon>Bacteria</taxon>
        <taxon>Pseudomonadati</taxon>
        <taxon>Pseudomonadota</taxon>
        <taxon>Alphaproteobacteria</taxon>
        <taxon>Rhodospirillales</taxon>
        <taxon>Rhodospirillaceae</taxon>
        <taxon>Magnetospirillum</taxon>
    </lineage>
</organism>
<dbReference type="PANTHER" id="PTHR33695:SF1">
    <property type="entry name" value="LIPOPROTEIN SIGNAL PEPTIDASE"/>
    <property type="match status" value="1"/>
</dbReference>
<sequence length="171" mass="18153">MMRFGFKAALALSALVIVLDQASKWAIVEQVMRPEGVEGTPFFTLTRIELAPFLNLVMTWNRGVSFGIGNGAVPLDPLILSALSGVIVVALIGWLYRAGTPLVRLAVSLIIGGAIGNIVDRLRYGAVADFIDAHIAGHHWPAFNLADSAITVGAVILVVDSLFGGRDSTKT</sequence>
<dbReference type="PRINTS" id="PR00781">
    <property type="entry name" value="LIPOSIGPTASE"/>
</dbReference>
<evidence type="ECO:0000256" key="3">
    <source>
        <dbReference type="ARBA" id="ARBA00022670"/>
    </source>
</evidence>
<evidence type="ECO:0000256" key="1">
    <source>
        <dbReference type="ARBA" id="ARBA00006139"/>
    </source>
</evidence>
<dbReference type="EMBL" id="AQPH01000040">
    <property type="protein sequence ID" value="EPY01421.1"/>
    <property type="molecule type" value="Genomic_DNA"/>
</dbReference>
<dbReference type="AlphaFoldDB" id="S9TGK8"/>
<evidence type="ECO:0000256" key="12">
    <source>
        <dbReference type="SAM" id="SignalP"/>
    </source>
</evidence>
<dbReference type="Pfam" id="PF01252">
    <property type="entry name" value="Peptidase_A8"/>
    <property type="match status" value="1"/>
</dbReference>
<keyword evidence="13" id="KW-0449">Lipoprotein</keyword>
<dbReference type="NCBIfam" id="TIGR00077">
    <property type="entry name" value="lspA"/>
    <property type="match status" value="1"/>
</dbReference>
<keyword evidence="5 9" id="KW-0064">Aspartyl protease</keyword>
<feature type="transmembrane region" description="Helical" evidence="9">
    <location>
        <begin position="78"/>
        <end position="96"/>
    </location>
</feature>
<dbReference type="HAMAP" id="MF_00161">
    <property type="entry name" value="LspA"/>
    <property type="match status" value="1"/>
</dbReference>
<keyword evidence="7 9" id="KW-1133">Transmembrane helix</keyword>
<evidence type="ECO:0000256" key="9">
    <source>
        <dbReference type="HAMAP-Rule" id="MF_00161"/>
    </source>
</evidence>
<feature type="active site" evidence="9">
    <location>
        <position position="129"/>
    </location>
</feature>
<evidence type="ECO:0000256" key="11">
    <source>
        <dbReference type="RuleBase" id="RU004181"/>
    </source>
</evidence>
<keyword evidence="6 9" id="KW-0378">Hydrolase</keyword>
<comment type="catalytic activity">
    <reaction evidence="9 10">
        <text>Release of signal peptides from bacterial membrane prolipoproteins. Hydrolyzes -Xaa-Yaa-Zaa-|-(S,diacylglyceryl)Cys-, in which Xaa is hydrophobic (preferably Leu), and Yaa (Ala or Ser) and Zaa (Gly or Ala) have small, neutral side chains.</text>
        <dbReference type="EC" id="3.4.23.36"/>
    </reaction>
</comment>
<dbReference type="GO" id="GO:0004190">
    <property type="term" value="F:aspartic-type endopeptidase activity"/>
    <property type="evidence" value="ECO:0007669"/>
    <property type="project" value="UniProtKB-UniRule"/>
</dbReference>
<dbReference type="PROSITE" id="PS00855">
    <property type="entry name" value="SPASE_II"/>
    <property type="match status" value="1"/>
</dbReference>
<keyword evidence="4 9" id="KW-0812">Transmembrane</keyword>
<feature type="chain" id="PRO_5004557301" description="Lipoprotein signal peptidase" evidence="12">
    <location>
        <begin position="23"/>
        <end position="171"/>
    </location>
</feature>
<evidence type="ECO:0000313" key="13">
    <source>
        <dbReference type="EMBL" id="EPY01421.1"/>
    </source>
</evidence>